<reference evidence="2 3" key="1">
    <citation type="submission" date="2019-02" db="EMBL/GenBank/DDBJ databases">
        <title>Deep-cultivation of Planctomycetes and their phenomic and genomic characterization uncovers novel biology.</title>
        <authorList>
            <person name="Wiegand S."/>
            <person name="Jogler M."/>
            <person name="Boedeker C."/>
            <person name="Pinto D."/>
            <person name="Vollmers J."/>
            <person name="Rivas-Marin E."/>
            <person name="Kohn T."/>
            <person name="Peeters S.H."/>
            <person name="Heuer A."/>
            <person name="Rast P."/>
            <person name="Oberbeckmann S."/>
            <person name="Bunk B."/>
            <person name="Jeske O."/>
            <person name="Meyerdierks A."/>
            <person name="Storesund J.E."/>
            <person name="Kallscheuer N."/>
            <person name="Luecker S."/>
            <person name="Lage O.M."/>
            <person name="Pohl T."/>
            <person name="Merkel B.J."/>
            <person name="Hornburger P."/>
            <person name="Mueller R.-W."/>
            <person name="Bruemmer F."/>
            <person name="Labrenz M."/>
            <person name="Spormann A.M."/>
            <person name="Op Den Camp H."/>
            <person name="Overmann J."/>
            <person name="Amann R."/>
            <person name="Jetten M.S.M."/>
            <person name="Mascher T."/>
            <person name="Medema M.H."/>
            <person name="Devos D.P."/>
            <person name="Kaster A.-K."/>
            <person name="Ovreas L."/>
            <person name="Rohde M."/>
            <person name="Galperin M.Y."/>
            <person name="Jogler C."/>
        </authorList>
    </citation>
    <scope>NUCLEOTIDE SEQUENCE [LARGE SCALE GENOMIC DNA]</scope>
    <source>
        <strain evidence="2 3">Pla52n</strain>
    </source>
</reference>
<feature type="signal peptide" evidence="1">
    <location>
        <begin position="1"/>
        <end position="20"/>
    </location>
</feature>
<organism evidence="2 3">
    <name type="scientific">Stieleria varia</name>
    <dbReference type="NCBI Taxonomy" id="2528005"/>
    <lineage>
        <taxon>Bacteria</taxon>
        <taxon>Pseudomonadati</taxon>
        <taxon>Planctomycetota</taxon>
        <taxon>Planctomycetia</taxon>
        <taxon>Pirellulales</taxon>
        <taxon>Pirellulaceae</taxon>
        <taxon>Stieleria</taxon>
    </lineage>
</organism>
<dbReference type="RefSeq" id="WP_146521567.1">
    <property type="nucleotide sequence ID" value="NZ_CP151726.1"/>
</dbReference>
<sequence length="498" mass="55072" precursor="true">MRRLLTIAFLLACSVSFSLAEDVEDEDRIIEPTETAPLVVSVKDEEGKPIAGVVVRPYACRCLEDRGSHYGWPTYNVGPPGAPKTDAEGKVTIMYPVKFGRSPEWNTTCEVSALLSHPEYISERLDEDPRGGTAEATMKAGCQLSFSATDSNGTPVEFGVTMAGPGRNATWSIDENGTRRSRAIPDGSWQTMLVSPGESGKHLFSGVLPIRLRDQQAVNIRNLRLTPGLRLAGKLDDSVPRPVTNGTISVYCLPRPDGRVYADENPSLCWETWTNVNDDGSFEFPSLPRTGLIQLIAVCDTHVVKNVDVIDPNPHFRQGMYLTIDERDDLEDITVPMEPAGTLQVTVLDPEGKPLPNAPVSTWPNQSMHLSGSTILGRKWDAIELIQQQIDSESEPRLRMRRRESRFETKTDEKGVAILKGIPLNKRESLLVYHDEYLMPISDARGDREMSYEITDDQPLQLTVEMMTLESAELDKGVQDIKNALEAAGNALQQAIGK</sequence>
<dbReference type="OrthoDB" id="240923at2"/>
<dbReference type="EMBL" id="SJPN01000005">
    <property type="protein sequence ID" value="TWU01069.1"/>
    <property type="molecule type" value="Genomic_DNA"/>
</dbReference>
<accession>A0A5C6AP68</accession>
<evidence type="ECO:0008006" key="4">
    <source>
        <dbReference type="Google" id="ProtNLM"/>
    </source>
</evidence>
<gene>
    <name evidence="2" type="ORF">Pla52n_44400</name>
</gene>
<keyword evidence="3" id="KW-1185">Reference proteome</keyword>
<evidence type="ECO:0000256" key="1">
    <source>
        <dbReference type="SAM" id="SignalP"/>
    </source>
</evidence>
<feature type="chain" id="PRO_5022740395" description="Nickel uptake substrate-specific transmembrane region" evidence="1">
    <location>
        <begin position="21"/>
        <end position="498"/>
    </location>
</feature>
<name>A0A5C6AP68_9BACT</name>
<dbReference type="AlphaFoldDB" id="A0A5C6AP68"/>
<protein>
    <recommendedName>
        <fullName evidence="4">Nickel uptake substrate-specific transmembrane region</fullName>
    </recommendedName>
</protein>
<evidence type="ECO:0000313" key="2">
    <source>
        <dbReference type="EMBL" id="TWU01069.1"/>
    </source>
</evidence>
<evidence type="ECO:0000313" key="3">
    <source>
        <dbReference type="Proteomes" id="UP000320176"/>
    </source>
</evidence>
<keyword evidence="1" id="KW-0732">Signal</keyword>
<proteinExistence type="predicted"/>
<comment type="caution">
    <text evidence="2">The sequence shown here is derived from an EMBL/GenBank/DDBJ whole genome shotgun (WGS) entry which is preliminary data.</text>
</comment>
<dbReference type="Proteomes" id="UP000320176">
    <property type="component" value="Unassembled WGS sequence"/>
</dbReference>